<protein>
    <submittedName>
        <fullName evidence="2">Uncharacterized protein</fullName>
    </submittedName>
</protein>
<dbReference type="OrthoDB" id="47622at2"/>
<feature type="transmembrane region" description="Helical" evidence="1">
    <location>
        <begin position="37"/>
        <end position="55"/>
    </location>
</feature>
<proteinExistence type="predicted"/>
<feature type="transmembrane region" description="Helical" evidence="1">
    <location>
        <begin position="61"/>
        <end position="79"/>
    </location>
</feature>
<gene>
    <name evidence="2" type="ORF">X929_05515</name>
</gene>
<dbReference type="RefSeq" id="WP_103067012.1">
    <property type="nucleotide sequence ID" value="NZ_AZRL01000012.1"/>
</dbReference>
<accession>A0A2K1P1D6</accession>
<dbReference type="Proteomes" id="UP000236434">
    <property type="component" value="Unassembled WGS sequence"/>
</dbReference>
<feature type="transmembrane region" description="Helical" evidence="1">
    <location>
        <begin position="6"/>
        <end position="25"/>
    </location>
</feature>
<keyword evidence="1" id="KW-1133">Transmembrane helix</keyword>
<evidence type="ECO:0000256" key="1">
    <source>
        <dbReference type="SAM" id="Phobius"/>
    </source>
</evidence>
<keyword evidence="1" id="KW-0472">Membrane</keyword>
<feature type="transmembrane region" description="Helical" evidence="1">
    <location>
        <begin position="137"/>
        <end position="160"/>
    </location>
</feature>
<reference evidence="2 3" key="1">
    <citation type="submission" date="2013-12" db="EMBL/GenBank/DDBJ databases">
        <title>Comparative genomics of Petrotoga isolates.</title>
        <authorList>
            <person name="Nesbo C.L."/>
            <person name="Charchuk R."/>
            <person name="Chow K."/>
        </authorList>
    </citation>
    <scope>NUCLEOTIDE SEQUENCE [LARGE SCALE GENOMIC DNA]</scope>
    <source>
        <strain evidence="2 3">DSM 13574</strain>
    </source>
</reference>
<evidence type="ECO:0000313" key="3">
    <source>
        <dbReference type="Proteomes" id="UP000236434"/>
    </source>
</evidence>
<dbReference type="EMBL" id="AZRL01000012">
    <property type="protein sequence ID" value="PNR96599.1"/>
    <property type="molecule type" value="Genomic_DNA"/>
</dbReference>
<evidence type="ECO:0000313" key="2">
    <source>
        <dbReference type="EMBL" id="PNR96599.1"/>
    </source>
</evidence>
<dbReference type="AlphaFoldDB" id="A0A2K1P1D6"/>
<sequence length="173" mass="20314">MVLLKSLFTNAVSFLIAFAVIKFLIMKNREPYHFVDYFNIYGAISFLLVCFYLKYLNGLTALMEIITFFILLLFYLRSFDAATKKYHERFKITVLSFGYSKKTYFSNFLSKKILMRGVEAFLFAVSFYYFMDKIFLSVSVILNPLVIIIPSILLFFTTIVKSSKINKAYRILK</sequence>
<comment type="caution">
    <text evidence="2">The sequence shown here is derived from an EMBL/GenBank/DDBJ whole genome shotgun (WGS) entry which is preliminary data.</text>
</comment>
<name>A0A2K1P1D6_9BACT</name>
<keyword evidence="1" id="KW-0812">Transmembrane</keyword>
<organism evidence="2 3">
    <name type="scientific">Petrotoga olearia DSM 13574</name>
    <dbReference type="NCBI Taxonomy" id="1122955"/>
    <lineage>
        <taxon>Bacteria</taxon>
        <taxon>Thermotogati</taxon>
        <taxon>Thermotogota</taxon>
        <taxon>Thermotogae</taxon>
        <taxon>Petrotogales</taxon>
        <taxon>Petrotogaceae</taxon>
        <taxon>Petrotoga</taxon>
    </lineage>
</organism>
<feature type="transmembrane region" description="Helical" evidence="1">
    <location>
        <begin position="113"/>
        <end position="131"/>
    </location>
</feature>